<feature type="compositionally biased region" description="Basic residues" evidence="1">
    <location>
        <begin position="19"/>
        <end position="38"/>
    </location>
</feature>
<feature type="region of interest" description="Disordered" evidence="1">
    <location>
        <begin position="168"/>
        <end position="198"/>
    </location>
</feature>
<sequence length="376" mass="41573">MAQVITAEDEEVSDDPRPKKSSRRRKPRPKNTKAKSAMKAKPGPKSIDSLTIDDITFLINEIHDLSFKLPSTVATGAPDGRIAQCISDADAKTAWARFNRFFDHVFGNDTRDTHGRLQYLTRGEHGMDLVNVYLSSLSEKDLVEMPLDLVYVKLLRLCDELTFLCPDSPDVENNSEQEDRSYKPPRQSPAHSEESVGSFGLDDEGLVFTEDLDIPGPSSRSHKRKRMLSEALEDESTDSDIVEVKKNKGKGKATAKVGSSRRPPPKKAKTVICCVGLDNTKTNTTKQRHFGLLLETVSGVFRTLAAMNDQHPGFATRQTCFIVFHIRPLETVASELLPARPSRPRGVSSPTDLLQLSQLVAGTAQTARSKTAEPFA</sequence>
<feature type="region of interest" description="Disordered" evidence="1">
    <location>
        <begin position="1"/>
        <end position="45"/>
    </location>
</feature>
<gene>
    <name evidence="2" type="ORF">K435DRAFT_870979</name>
</gene>
<evidence type="ECO:0000313" key="3">
    <source>
        <dbReference type="Proteomes" id="UP000297245"/>
    </source>
</evidence>
<dbReference type="AlphaFoldDB" id="A0A4S8L6L6"/>
<proteinExistence type="predicted"/>
<evidence type="ECO:0000256" key="1">
    <source>
        <dbReference type="SAM" id="MobiDB-lite"/>
    </source>
</evidence>
<reference evidence="2 3" key="1">
    <citation type="journal article" date="2019" name="Nat. Ecol. Evol.">
        <title>Megaphylogeny resolves global patterns of mushroom evolution.</title>
        <authorList>
            <person name="Varga T."/>
            <person name="Krizsan K."/>
            <person name="Foldi C."/>
            <person name="Dima B."/>
            <person name="Sanchez-Garcia M."/>
            <person name="Sanchez-Ramirez S."/>
            <person name="Szollosi G.J."/>
            <person name="Szarkandi J.G."/>
            <person name="Papp V."/>
            <person name="Albert L."/>
            <person name="Andreopoulos W."/>
            <person name="Angelini C."/>
            <person name="Antonin V."/>
            <person name="Barry K.W."/>
            <person name="Bougher N.L."/>
            <person name="Buchanan P."/>
            <person name="Buyck B."/>
            <person name="Bense V."/>
            <person name="Catcheside P."/>
            <person name="Chovatia M."/>
            <person name="Cooper J."/>
            <person name="Damon W."/>
            <person name="Desjardin D."/>
            <person name="Finy P."/>
            <person name="Geml J."/>
            <person name="Haridas S."/>
            <person name="Hughes K."/>
            <person name="Justo A."/>
            <person name="Karasinski D."/>
            <person name="Kautmanova I."/>
            <person name="Kiss B."/>
            <person name="Kocsube S."/>
            <person name="Kotiranta H."/>
            <person name="LaButti K.M."/>
            <person name="Lechner B.E."/>
            <person name="Liimatainen K."/>
            <person name="Lipzen A."/>
            <person name="Lukacs Z."/>
            <person name="Mihaltcheva S."/>
            <person name="Morgado L.N."/>
            <person name="Niskanen T."/>
            <person name="Noordeloos M.E."/>
            <person name="Ohm R.A."/>
            <person name="Ortiz-Santana B."/>
            <person name="Ovrebo C."/>
            <person name="Racz N."/>
            <person name="Riley R."/>
            <person name="Savchenko A."/>
            <person name="Shiryaev A."/>
            <person name="Soop K."/>
            <person name="Spirin V."/>
            <person name="Szebenyi C."/>
            <person name="Tomsovsky M."/>
            <person name="Tulloss R.E."/>
            <person name="Uehling J."/>
            <person name="Grigoriev I.V."/>
            <person name="Vagvolgyi C."/>
            <person name="Papp T."/>
            <person name="Martin F.M."/>
            <person name="Miettinen O."/>
            <person name="Hibbett D.S."/>
            <person name="Nagy L.G."/>
        </authorList>
    </citation>
    <scope>NUCLEOTIDE SEQUENCE [LARGE SCALE GENOMIC DNA]</scope>
    <source>
        <strain evidence="2 3">CBS 962.96</strain>
    </source>
</reference>
<dbReference type="OrthoDB" id="3010994at2759"/>
<organism evidence="2 3">
    <name type="scientific">Dendrothele bispora (strain CBS 962.96)</name>
    <dbReference type="NCBI Taxonomy" id="1314807"/>
    <lineage>
        <taxon>Eukaryota</taxon>
        <taxon>Fungi</taxon>
        <taxon>Dikarya</taxon>
        <taxon>Basidiomycota</taxon>
        <taxon>Agaricomycotina</taxon>
        <taxon>Agaricomycetes</taxon>
        <taxon>Agaricomycetidae</taxon>
        <taxon>Agaricales</taxon>
        <taxon>Agaricales incertae sedis</taxon>
        <taxon>Dendrothele</taxon>
    </lineage>
</organism>
<dbReference type="Proteomes" id="UP000297245">
    <property type="component" value="Unassembled WGS sequence"/>
</dbReference>
<dbReference type="EMBL" id="ML179643">
    <property type="protein sequence ID" value="THU83758.1"/>
    <property type="molecule type" value="Genomic_DNA"/>
</dbReference>
<feature type="region of interest" description="Disordered" evidence="1">
    <location>
        <begin position="210"/>
        <end position="265"/>
    </location>
</feature>
<accession>A0A4S8L6L6</accession>
<keyword evidence="3" id="KW-1185">Reference proteome</keyword>
<name>A0A4S8L6L6_DENBC</name>
<protein>
    <submittedName>
        <fullName evidence="2">Uncharacterized protein</fullName>
    </submittedName>
</protein>
<feature type="compositionally biased region" description="Acidic residues" evidence="1">
    <location>
        <begin position="231"/>
        <end position="241"/>
    </location>
</feature>
<evidence type="ECO:0000313" key="2">
    <source>
        <dbReference type="EMBL" id="THU83758.1"/>
    </source>
</evidence>